<keyword evidence="4" id="KW-1185">Reference proteome</keyword>
<evidence type="ECO:0000313" key="4">
    <source>
        <dbReference type="Proteomes" id="UP001162131"/>
    </source>
</evidence>
<organism evidence="3 4">
    <name type="scientific">Blepharisma stoltei</name>
    <dbReference type="NCBI Taxonomy" id="1481888"/>
    <lineage>
        <taxon>Eukaryota</taxon>
        <taxon>Sar</taxon>
        <taxon>Alveolata</taxon>
        <taxon>Ciliophora</taxon>
        <taxon>Postciliodesmatophora</taxon>
        <taxon>Heterotrichea</taxon>
        <taxon>Heterotrichida</taxon>
        <taxon>Blepharismidae</taxon>
        <taxon>Blepharisma</taxon>
    </lineage>
</organism>
<reference evidence="3" key="1">
    <citation type="submission" date="2021-09" db="EMBL/GenBank/DDBJ databases">
        <authorList>
            <consortium name="AG Swart"/>
            <person name="Singh M."/>
            <person name="Singh A."/>
            <person name="Seah K."/>
            <person name="Emmerich C."/>
        </authorList>
    </citation>
    <scope>NUCLEOTIDE SEQUENCE</scope>
    <source>
        <strain evidence="3">ATCC30299</strain>
    </source>
</reference>
<evidence type="ECO:0000256" key="1">
    <source>
        <dbReference type="SAM" id="Coils"/>
    </source>
</evidence>
<evidence type="ECO:0000313" key="3">
    <source>
        <dbReference type="EMBL" id="CAG9332319.1"/>
    </source>
</evidence>
<name>A0AAU9K5N0_9CILI</name>
<comment type="caution">
    <text evidence="3">The sequence shown here is derived from an EMBL/GenBank/DDBJ whole genome shotgun (WGS) entry which is preliminary data.</text>
</comment>
<dbReference type="EMBL" id="CAJZBQ010000054">
    <property type="protein sequence ID" value="CAG9332319.1"/>
    <property type="molecule type" value="Genomic_DNA"/>
</dbReference>
<keyword evidence="1" id="KW-0175">Coiled coil</keyword>
<feature type="region of interest" description="Disordered" evidence="2">
    <location>
        <begin position="115"/>
        <end position="137"/>
    </location>
</feature>
<dbReference type="Proteomes" id="UP001162131">
    <property type="component" value="Unassembled WGS sequence"/>
</dbReference>
<dbReference type="AlphaFoldDB" id="A0AAU9K5N0"/>
<sequence>MNKLFSPRAQTVISPKSTRNWKQDNYFDTNFTSNNNSKFTIDKISTRLSLFSSSRRNIGYAKNDQLEKEAVASLEQWEQTRKGNDSLTTLSEAQEMLKRRLDHSDVVEQHLSIRKGKDKIPSRPSTQQTSHLHEFRQSKKIEDEQFKERCRYYRLYEEDLSTLATNLENELKKCNEQRETYRKDCSEMREEMKAVSDELQNWKKELAETEKKEKMKLRRRQMEMAQFLSKKQNLREDTVRRESEAAIIIESITGEISKRMNWLRELDETSSDLRKKILQVKNAQIQHYTDLLLEGKDTRNEGLQWIVKVLWKLQYKISIENFPSFLDSDAVKFIMHQAEKSKEIDSYLETLMSSTGKRPSLSRASSNDRWNNVKTRLAKITQNVRVKKPEYKIDRKTRQVNIIWEDYDSGRASMKSLNSTTNFGDVLVLEQKISALKEEYKQEQEQEIRRLTHECSVNNYESRFRITLRELLSAIIGIETVDKYMVLVMKEQRDIASSVQNTKTFTFSSKWIGLSQTSQ</sequence>
<proteinExistence type="predicted"/>
<accession>A0AAU9K5N0</accession>
<evidence type="ECO:0000256" key="2">
    <source>
        <dbReference type="SAM" id="MobiDB-lite"/>
    </source>
</evidence>
<protein>
    <submittedName>
        <fullName evidence="3">Uncharacterized protein</fullName>
    </submittedName>
</protein>
<feature type="coiled-coil region" evidence="1">
    <location>
        <begin position="157"/>
        <end position="219"/>
    </location>
</feature>
<gene>
    <name evidence="3" type="ORF">BSTOLATCC_MIC55769</name>
</gene>